<accession>A0A7W8DX63</accession>
<dbReference type="AlphaFoldDB" id="A0A7W8DX63"/>
<name>A0A7W8DX63_9BRAD</name>
<keyword evidence="1" id="KW-0812">Transmembrane</keyword>
<dbReference type="Proteomes" id="UP000542353">
    <property type="component" value="Unassembled WGS sequence"/>
</dbReference>
<dbReference type="EMBL" id="JACHIH010000002">
    <property type="protein sequence ID" value="MBB5045859.1"/>
    <property type="molecule type" value="Genomic_DNA"/>
</dbReference>
<protein>
    <submittedName>
        <fullName evidence="2">Uncharacterized protein</fullName>
    </submittedName>
</protein>
<keyword evidence="3" id="KW-1185">Reference proteome</keyword>
<feature type="transmembrane region" description="Helical" evidence="1">
    <location>
        <begin position="47"/>
        <end position="74"/>
    </location>
</feature>
<evidence type="ECO:0000313" key="3">
    <source>
        <dbReference type="Proteomes" id="UP000542353"/>
    </source>
</evidence>
<keyword evidence="1" id="KW-1133">Transmembrane helix</keyword>
<gene>
    <name evidence="2" type="ORF">HNR60_000594</name>
</gene>
<dbReference type="RefSeq" id="WP_246432784.1">
    <property type="nucleotide sequence ID" value="NZ_JACHIH010000002.1"/>
</dbReference>
<reference evidence="2 3" key="1">
    <citation type="submission" date="2020-08" db="EMBL/GenBank/DDBJ databases">
        <title>Genomic Encyclopedia of Type Strains, Phase IV (KMG-IV): sequencing the most valuable type-strain genomes for metagenomic binning, comparative biology and taxonomic classification.</title>
        <authorList>
            <person name="Goeker M."/>
        </authorList>
    </citation>
    <scope>NUCLEOTIDE SEQUENCE [LARGE SCALE GENOMIC DNA]</scope>
    <source>
        <strain evidence="2 3">DSM 12706</strain>
    </source>
</reference>
<evidence type="ECO:0000256" key="1">
    <source>
        <dbReference type="SAM" id="Phobius"/>
    </source>
</evidence>
<sequence length="135" mass="13899">MEATGAGALVAAALARDGFTVFAGAGRDGSAAGFRVVTRAGATALDFAVAALADFAAGFFAGLVAAADFALGFFAATNVEDFLRVCLDMRLPFVAFGRSINVGLRMSWQGCRCWASPPTSGYGYKGFETPAIPVR</sequence>
<comment type="caution">
    <text evidence="2">The sequence shown here is derived from an EMBL/GenBank/DDBJ whole genome shotgun (WGS) entry which is preliminary data.</text>
</comment>
<proteinExistence type="predicted"/>
<organism evidence="2 3">
    <name type="scientific">Rhodopseudomonas rhenobacensis</name>
    <dbReference type="NCBI Taxonomy" id="87461"/>
    <lineage>
        <taxon>Bacteria</taxon>
        <taxon>Pseudomonadati</taxon>
        <taxon>Pseudomonadota</taxon>
        <taxon>Alphaproteobacteria</taxon>
        <taxon>Hyphomicrobiales</taxon>
        <taxon>Nitrobacteraceae</taxon>
        <taxon>Rhodopseudomonas</taxon>
    </lineage>
</organism>
<evidence type="ECO:0000313" key="2">
    <source>
        <dbReference type="EMBL" id="MBB5045859.1"/>
    </source>
</evidence>
<keyword evidence="1" id="KW-0472">Membrane</keyword>